<name>A0ABD0KD51_9CAEN</name>
<protein>
    <submittedName>
        <fullName evidence="1">Uncharacterized protein</fullName>
    </submittedName>
</protein>
<gene>
    <name evidence="1" type="ORF">BaRGS_00023692</name>
</gene>
<keyword evidence="2" id="KW-1185">Reference proteome</keyword>
<dbReference type="AlphaFoldDB" id="A0ABD0KD51"/>
<sequence>MEATVIQWLDAKAAHFSAVAATSSKQRDSESFDATLAIPNMCGNATDSATDTQQWILLFYQTLSQHQAKALRASDNGDDSAIQGKRRAPYFKGRLISDSLHWALFVSAITSCL</sequence>
<dbReference type="EMBL" id="JACVVK020000200">
    <property type="protein sequence ID" value="KAK7485053.1"/>
    <property type="molecule type" value="Genomic_DNA"/>
</dbReference>
<accession>A0ABD0KD51</accession>
<proteinExistence type="predicted"/>
<reference evidence="1 2" key="1">
    <citation type="journal article" date="2023" name="Sci. Data">
        <title>Genome assembly of the Korean intertidal mud-creeper Batillaria attramentaria.</title>
        <authorList>
            <person name="Patra A.K."/>
            <person name="Ho P.T."/>
            <person name="Jun S."/>
            <person name="Lee S.J."/>
            <person name="Kim Y."/>
            <person name="Won Y.J."/>
        </authorList>
    </citation>
    <scope>NUCLEOTIDE SEQUENCE [LARGE SCALE GENOMIC DNA]</scope>
    <source>
        <strain evidence="1">Wonlab-2016</strain>
    </source>
</reference>
<comment type="caution">
    <text evidence="1">The sequence shown here is derived from an EMBL/GenBank/DDBJ whole genome shotgun (WGS) entry which is preliminary data.</text>
</comment>
<evidence type="ECO:0000313" key="2">
    <source>
        <dbReference type="Proteomes" id="UP001519460"/>
    </source>
</evidence>
<evidence type="ECO:0000313" key="1">
    <source>
        <dbReference type="EMBL" id="KAK7485053.1"/>
    </source>
</evidence>
<organism evidence="1 2">
    <name type="scientific">Batillaria attramentaria</name>
    <dbReference type="NCBI Taxonomy" id="370345"/>
    <lineage>
        <taxon>Eukaryota</taxon>
        <taxon>Metazoa</taxon>
        <taxon>Spiralia</taxon>
        <taxon>Lophotrochozoa</taxon>
        <taxon>Mollusca</taxon>
        <taxon>Gastropoda</taxon>
        <taxon>Caenogastropoda</taxon>
        <taxon>Sorbeoconcha</taxon>
        <taxon>Cerithioidea</taxon>
        <taxon>Batillariidae</taxon>
        <taxon>Batillaria</taxon>
    </lineage>
</organism>
<dbReference type="Proteomes" id="UP001519460">
    <property type="component" value="Unassembled WGS sequence"/>
</dbReference>